<accession>A0A2T9YXC8</accession>
<comment type="caution">
    <text evidence="5">The sequence shown here is derived from an EMBL/GenBank/DDBJ whole genome shotgun (WGS) entry which is preliminary data.</text>
</comment>
<dbReference type="PRINTS" id="PR00472">
    <property type="entry name" value="CASNKINASEII"/>
</dbReference>
<dbReference type="PANTHER" id="PTHR11740:SF0">
    <property type="entry name" value="CASEIN KINASE II SUBUNIT BETA"/>
    <property type="match status" value="1"/>
</dbReference>
<comment type="subunit">
    <text evidence="3">Tetramer of two alpha and two beta subunits.</text>
</comment>
<feature type="compositionally biased region" description="Basic and acidic residues" evidence="4">
    <location>
        <begin position="229"/>
        <end position="257"/>
    </location>
</feature>
<dbReference type="SUPFAM" id="SSF57798">
    <property type="entry name" value="Casein kinase II beta subunit"/>
    <property type="match status" value="1"/>
</dbReference>
<dbReference type="Pfam" id="PF01214">
    <property type="entry name" value="CK_II_beta"/>
    <property type="match status" value="1"/>
</dbReference>
<comment type="similarity">
    <text evidence="1 3">Belongs to the casein kinase 2 subunit beta family.</text>
</comment>
<dbReference type="InterPro" id="IPR016149">
    <property type="entry name" value="Casein_kin_II_reg-sub_N"/>
</dbReference>
<dbReference type="GO" id="GO:0019887">
    <property type="term" value="F:protein kinase regulator activity"/>
    <property type="evidence" value="ECO:0007669"/>
    <property type="project" value="InterPro"/>
</dbReference>
<dbReference type="GO" id="GO:0006359">
    <property type="term" value="P:regulation of transcription by RNA polymerase III"/>
    <property type="evidence" value="ECO:0007669"/>
    <property type="project" value="TreeGrafter"/>
</dbReference>
<dbReference type="Gene3D" id="2.20.25.20">
    <property type="match status" value="1"/>
</dbReference>
<dbReference type="InterPro" id="IPR000704">
    <property type="entry name" value="Casein_kinase_II_reg-sub"/>
</dbReference>
<evidence type="ECO:0000313" key="5">
    <source>
        <dbReference type="EMBL" id="PVU96979.1"/>
    </source>
</evidence>
<dbReference type="InterPro" id="IPR035991">
    <property type="entry name" value="Casein_kinase_II_beta-like"/>
</dbReference>
<evidence type="ECO:0000256" key="4">
    <source>
        <dbReference type="SAM" id="MobiDB-lite"/>
    </source>
</evidence>
<dbReference type="OrthoDB" id="2275560at2759"/>
<dbReference type="AlphaFoldDB" id="A0A2T9YXC8"/>
<organism evidence="5 6">
    <name type="scientific">Furculomyces boomerangus</name>
    <dbReference type="NCBI Taxonomy" id="61424"/>
    <lineage>
        <taxon>Eukaryota</taxon>
        <taxon>Fungi</taxon>
        <taxon>Fungi incertae sedis</taxon>
        <taxon>Zoopagomycota</taxon>
        <taxon>Kickxellomycotina</taxon>
        <taxon>Harpellomycetes</taxon>
        <taxon>Harpellales</taxon>
        <taxon>Harpellaceae</taxon>
        <taxon>Furculomyces</taxon>
    </lineage>
</organism>
<dbReference type="EMBL" id="MBFT01000125">
    <property type="protein sequence ID" value="PVU96979.1"/>
    <property type="molecule type" value="Genomic_DNA"/>
</dbReference>
<comment type="function">
    <text evidence="2 3">Regulatory subunit of casein kinase II/CK2. As part of the kinase complex regulates the basal catalytic activity of the alpha subunit a constitutively active serine/threonine-protein kinase that phosphorylates a large number of substrates containing acidic residues C-terminal to the phosphorylated serine or threonine.</text>
</comment>
<evidence type="ECO:0000256" key="2">
    <source>
        <dbReference type="ARBA" id="ARBA00045899"/>
    </source>
</evidence>
<evidence type="ECO:0000313" key="6">
    <source>
        <dbReference type="Proteomes" id="UP000245699"/>
    </source>
</evidence>
<dbReference type="FunFam" id="1.10.1820.10:FF:000005">
    <property type="entry name" value="Casein kinase II subunit beta"/>
    <property type="match status" value="1"/>
</dbReference>
<dbReference type="GO" id="GO:0005737">
    <property type="term" value="C:cytoplasm"/>
    <property type="evidence" value="ECO:0007669"/>
    <property type="project" value="TreeGrafter"/>
</dbReference>
<dbReference type="STRING" id="61424.A0A2T9YXC8"/>
<dbReference type="GO" id="GO:0005956">
    <property type="term" value="C:protein kinase CK2 complex"/>
    <property type="evidence" value="ECO:0007669"/>
    <property type="project" value="UniProtKB-UniRule"/>
</dbReference>
<sequence>MEPEYDDSIYASEESGDEEALSWISWYCSLSGHEFFCEVEEEFIDDDFNLTGLSQMVNYYNEALDIILDIDNEEDEDKLEGSEMAMVEMSADVLYGLIHARYIITRMGLQQMAEKYENGEFGTCPRFLCNFTPVLPCGRTDQPDRDTVKLFCPNCLDIYNPSSAKYHSVDGAFFGTTFPNLFFDTYPELLPKQPSMIYTPKIFGFKISEKSKIGSRVRWLRMQPEDKSILATQKDEEADKNNDNDEGKDGKRNEKPSENQIPDVDIETNDKKDGDKGSRKHEQENNQSRVRGKDIAIEQNSLKSNYSEAKHTQISLPRTPAVVK</sequence>
<feature type="region of interest" description="Disordered" evidence="4">
    <location>
        <begin position="229"/>
        <end position="324"/>
    </location>
</feature>
<dbReference type="Gene3D" id="1.10.1820.10">
    <property type="entry name" value="protein kinase ck2 holoenzyme, chain C, domain 1"/>
    <property type="match status" value="1"/>
</dbReference>
<dbReference type="FunFam" id="2.20.25.20:FF:000001">
    <property type="entry name" value="Casein kinase II subunit beta"/>
    <property type="match status" value="1"/>
</dbReference>
<name>A0A2T9YXC8_9FUNG</name>
<dbReference type="PANTHER" id="PTHR11740">
    <property type="entry name" value="CASEIN KINASE II SUBUNIT BETA"/>
    <property type="match status" value="1"/>
</dbReference>
<reference evidence="5 6" key="1">
    <citation type="journal article" date="2018" name="MBio">
        <title>Comparative Genomics Reveals the Core Gene Toolbox for the Fungus-Insect Symbiosis.</title>
        <authorList>
            <person name="Wang Y."/>
            <person name="Stata M."/>
            <person name="Wang W."/>
            <person name="Stajich J.E."/>
            <person name="White M.M."/>
            <person name="Moncalvo J.M."/>
        </authorList>
    </citation>
    <scope>NUCLEOTIDE SEQUENCE [LARGE SCALE GENOMIC DNA]</scope>
    <source>
        <strain evidence="5 6">AUS-77-4</strain>
    </source>
</reference>
<feature type="compositionally biased region" description="Basic and acidic residues" evidence="4">
    <location>
        <begin position="268"/>
        <end position="284"/>
    </location>
</feature>
<proteinExistence type="inferred from homology"/>
<protein>
    <recommendedName>
        <fullName evidence="3">Casein kinase II subunit beta</fullName>
        <shortName evidence="3">CK II beta</shortName>
    </recommendedName>
</protein>
<evidence type="ECO:0000256" key="1">
    <source>
        <dbReference type="ARBA" id="ARBA00006941"/>
    </source>
</evidence>
<keyword evidence="6" id="KW-1185">Reference proteome</keyword>
<evidence type="ECO:0000256" key="3">
    <source>
        <dbReference type="RuleBase" id="RU361268"/>
    </source>
</evidence>
<dbReference type="SMART" id="SM01085">
    <property type="entry name" value="CK_II_beta"/>
    <property type="match status" value="1"/>
</dbReference>
<dbReference type="Proteomes" id="UP000245699">
    <property type="component" value="Unassembled WGS sequence"/>
</dbReference>
<dbReference type="GO" id="GO:0034456">
    <property type="term" value="C:UTP-C complex"/>
    <property type="evidence" value="ECO:0007669"/>
    <property type="project" value="TreeGrafter"/>
</dbReference>
<feature type="compositionally biased region" description="Polar residues" evidence="4">
    <location>
        <begin position="298"/>
        <end position="316"/>
    </location>
</feature>
<gene>
    <name evidence="5" type="ORF">BB559_002167</name>
</gene>